<dbReference type="Proteomes" id="UP000053555">
    <property type="component" value="Unassembled WGS sequence"/>
</dbReference>
<sequence length="78" mass="9086">VLFETDCKQVVDDISSSVAIDSGYGYILFFYRQKLSLIHNLHVSFIRIQANKVAHVLTRVSRFHVSPVLFFLAYFKLY</sequence>
<organism evidence="1">
    <name type="scientific">Glycine soja</name>
    <name type="common">Wild soybean</name>
    <dbReference type="NCBI Taxonomy" id="3848"/>
    <lineage>
        <taxon>Eukaryota</taxon>
        <taxon>Viridiplantae</taxon>
        <taxon>Streptophyta</taxon>
        <taxon>Embryophyta</taxon>
        <taxon>Tracheophyta</taxon>
        <taxon>Spermatophyta</taxon>
        <taxon>Magnoliopsida</taxon>
        <taxon>eudicotyledons</taxon>
        <taxon>Gunneridae</taxon>
        <taxon>Pentapetalae</taxon>
        <taxon>rosids</taxon>
        <taxon>fabids</taxon>
        <taxon>Fabales</taxon>
        <taxon>Fabaceae</taxon>
        <taxon>Papilionoideae</taxon>
        <taxon>50 kb inversion clade</taxon>
        <taxon>NPAAA clade</taxon>
        <taxon>indigoferoid/millettioid clade</taxon>
        <taxon>Phaseoleae</taxon>
        <taxon>Glycine</taxon>
        <taxon>Glycine subgen. Soja</taxon>
    </lineage>
</organism>
<dbReference type="EMBL" id="KN649206">
    <property type="protein sequence ID" value="KHN34112.1"/>
    <property type="molecule type" value="Genomic_DNA"/>
</dbReference>
<name>A0A0B2RQM1_GLYSO</name>
<dbReference type="AlphaFoldDB" id="A0A0B2RQM1"/>
<evidence type="ECO:0000313" key="1">
    <source>
        <dbReference type="EMBL" id="KHN34112.1"/>
    </source>
</evidence>
<proteinExistence type="predicted"/>
<accession>A0A0B2RQM1</accession>
<gene>
    <name evidence="1" type="ORF">glysoja_038601</name>
</gene>
<protein>
    <recommendedName>
        <fullName evidence="2">RNase H type-1 domain-containing protein</fullName>
    </recommendedName>
</protein>
<feature type="non-terminal residue" evidence="1">
    <location>
        <position position="1"/>
    </location>
</feature>
<evidence type="ECO:0008006" key="2">
    <source>
        <dbReference type="Google" id="ProtNLM"/>
    </source>
</evidence>
<reference evidence="1" key="1">
    <citation type="submission" date="2014-07" db="EMBL/GenBank/DDBJ databases">
        <title>Identification of a novel salt tolerance gene in wild soybean by whole-genome sequencing.</title>
        <authorList>
            <person name="Lam H.-M."/>
            <person name="Qi X."/>
            <person name="Li M.-W."/>
            <person name="Liu X."/>
            <person name="Xie M."/>
            <person name="Ni M."/>
            <person name="Xu X."/>
        </authorList>
    </citation>
    <scope>NUCLEOTIDE SEQUENCE [LARGE SCALE GENOMIC DNA]</scope>
    <source>
        <tissue evidence="1">Root</tissue>
    </source>
</reference>